<evidence type="ECO:0000313" key="7">
    <source>
        <dbReference type="Proteomes" id="UP001597319"/>
    </source>
</evidence>
<dbReference type="InterPro" id="IPR000792">
    <property type="entry name" value="Tscrpt_reg_LuxR_C"/>
</dbReference>
<dbReference type="InterPro" id="IPR039425">
    <property type="entry name" value="RNA_pol_sigma-70-like"/>
</dbReference>
<dbReference type="PANTHER" id="PTHR43133">
    <property type="entry name" value="RNA POLYMERASE ECF-TYPE SIGMA FACTO"/>
    <property type="match status" value="1"/>
</dbReference>
<reference evidence="7" key="1">
    <citation type="journal article" date="2019" name="Int. J. Syst. Evol. Microbiol.">
        <title>The Global Catalogue of Microorganisms (GCM) 10K type strain sequencing project: providing services to taxonomists for standard genome sequencing and annotation.</title>
        <authorList>
            <consortium name="The Broad Institute Genomics Platform"/>
            <consortium name="The Broad Institute Genome Sequencing Center for Infectious Disease"/>
            <person name="Wu L."/>
            <person name="Ma J."/>
        </authorList>
    </citation>
    <scope>NUCLEOTIDE SEQUENCE [LARGE SCALE GENOMIC DNA]</scope>
    <source>
        <strain evidence="7">KCTC 52274</strain>
    </source>
</reference>
<feature type="domain" description="HTH luxR-type" evidence="5">
    <location>
        <begin position="127"/>
        <end position="154"/>
    </location>
</feature>
<dbReference type="NCBIfam" id="TIGR02937">
    <property type="entry name" value="sigma70-ECF"/>
    <property type="match status" value="1"/>
</dbReference>
<dbReference type="EMBL" id="JBHULE010000008">
    <property type="protein sequence ID" value="MFD2562412.1"/>
    <property type="molecule type" value="Genomic_DNA"/>
</dbReference>
<dbReference type="SUPFAM" id="SSF88659">
    <property type="entry name" value="Sigma3 and sigma4 domains of RNA polymerase sigma factors"/>
    <property type="match status" value="1"/>
</dbReference>
<gene>
    <name evidence="6" type="ORF">ACFSR1_06985</name>
</gene>
<protein>
    <submittedName>
        <fullName evidence="6">RNA polymerase sigma factor</fullName>
    </submittedName>
</protein>
<dbReference type="Gene3D" id="1.10.1740.10">
    <property type="match status" value="1"/>
</dbReference>
<dbReference type="Pfam" id="PF04542">
    <property type="entry name" value="Sigma70_r2"/>
    <property type="match status" value="1"/>
</dbReference>
<dbReference type="InterPro" id="IPR013324">
    <property type="entry name" value="RNA_pol_sigma_r3/r4-like"/>
</dbReference>
<dbReference type="PANTHER" id="PTHR43133:SF45">
    <property type="entry name" value="RNA POLYMERASE ECF-TYPE SIGMA FACTOR"/>
    <property type="match status" value="1"/>
</dbReference>
<evidence type="ECO:0000256" key="2">
    <source>
        <dbReference type="ARBA" id="ARBA00023015"/>
    </source>
</evidence>
<comment type="similarity">
    <text evidence="1">Belongs to the sigma-70 factor family. ECF subfamily.</text>
</comment>
<evidence type="ECO:0000259" key="5">
    <source>
        <dbReference type="PROSITE" id="PS00622"/>
    </source>
</evidence>
<sequence>MSKEEEFTRIIKDNEGVIFKITTVYTDRSEDQQDLYQEIVYQLWKAYDSFRGDAKVSTWMYRVALNTAITRLKKEKRNGNRVGIDQVVLKQTENYNTEFEEKLKILYAHIKMLNDLEKGLILLLLEGKKYEEIALITGLTASNVGTRISRIKQKLKTQIKK</sequence>
<keyword evidence="2" id="KW-0805">Transcription regulation</keyword>
<dbReference type="Gene3D" id="1.10.10.10">
    <property type="entry name" value="Winged helix-like DNA-binding domain superfamily/Winged helix DNA-binding domain"/>
    <property type="match status" value="1"/>
</dbReference>
<keyword evidence="3" id="KW-0731">Sigma factor</keyword>
<comment type="caution">
    <text evidence="6">The sequence shown here is derived from an EMBL/GenBank/DDBJ whole genome shotgun (WGS) entry which is preliminary data.</text>
</comment>
<dbReference type="Proteomes" id="UP001597319">
    <property type="component" value="Unassembled WGS sequence"/>
</dbReference>
<dbReference type="SUPFAM" id="SSF88946">
    <property type="entry name" value="Sigma2 domain of RNA polymerase sigma factors"/>
    <property type="match status" value="1"/>
</dbReference>
<evidence type="ECO:0000256" key="1">
    <source>
        <dbReference type="ARBA" id="ARBA00010641"/>
    </source>
</evidence>
<organism evidence="6 7">
    <name type="scientific">Aquimarina rubra</name>
    <dbReference type="NCBI Taxonomy" id="1920033"/>
    <lineage>
        <taxon>Bacteria</taxon>
        <taxon>Pseudomonadati</taxon>
        <taxon>Bacteroidota</taxon>
        <taxon>Flavobacteriia</taxon>
        <taxon>Flavobacteriales</taxon>
        <taxon>Flavobacteriaceae</taxon>
        <taxon>Aquimarina</taxon>
    </lineage>
</organism>
<dbReference type="InterPro" id="IPR013325">
    <property type="entry name" value="RNA_pol_sigma_r2"/>
</dbReference>
<evidence type="ECO:0000256" key="3">
    <source>
        <dbReference type="ARBA" id="ARBA00023082"/>
    </source>
</evidence>
<name>A0ABW5LDC0_9FLAO</name>
<evidence type="ECO:0000256" key="4">
    <source>
        <dbReference type="ARBA" id="ARBA00023163"/>
    </source>
</evidence>
<dbReference type="RefSeq" id="WP_378290982.1">
    <property type="nucleotide sequence ID" value="NZ_JBHULE010000008.1"/>
</dbReference>
<dbReference type="Pfam" id="PF08281">
    <property type="entry name" value="Sigma70_r4_2"/>
    <property type="match status" value="1"/>
</dbReference>
<dbReference type="InterPro" id="IPR007627">
    <property type="entry name" value="RNA_pol_sigma70_r2"/>
</dbReference>
<accession>A0ABW5LDC0</accession>
<dbReference type="InterPro" id="IPR014284">
    <property type="entry name" value="RNA_pol_sigma-70_dom"/>
</dbReference>
<dbReference type="PROSITE" id="PS00622">
    <property type="entry name" value="HTH_LUXR_1"/>
    <property type="match status" value="1"/>
</dbReference>
<proteinExistence type="inferred from homology"/>
<keyword evidence="4" id="KW-0804">Transcription</keyword>
<dbReference type="InterPro" id="IPR036388">
    <property type="entry name" value="WH-like_DNA-bd_sf"/>
</dbReference>
<keyword evidence="7" id="KW-1185">Reference proteome</keyword>
<evidence type="ECO:0000313" key="6">
    <source>
        <dbReference type="EMBL" id="MFD2562412.1"/>
    </source>
</evidence>
<dbReference type="InterPro" id="IPR013249">
    <property type="entry name" value="RNA_pol_sigma70_r4_t2"/>
</dbReference>